<dbReference type="SMART" id="SM00563">
    <property type="entry name" value="PlsC"/>
    <property type="match status" value="1"/>
</dbReference>
<keyword evidence="1" id="KW-1133">Transmembrane helix</keyword>
<evidence type="ECO:0000313" key="4">
    <source>
        <dbReference type="Proteomes" id="UP000077315"/>
    </source>
</evidence>
<protein>
    <recommendedName>
        <fullName evidence="2">Phospholipid/glycerol acyltransferase domain-containing protein</fullName>
    </recommendedName>
</protein>
<dbReference type="EMBL" id="KV440993">
    <property type="protein sequence ID" value="OAD68878.1"/>
    <property type="molecule type" value="Genomic_DNA"/>
</dbReference>
<dbReference type="VEuPathDB" id="FungiDB:PHYBLDRAFT_135995"/>
<dbReference type="GeneID" id="28990665"/>
<feature type="transmembrane region" description="Helical" evidence="1">
    <location>
        <begin position="386"/>
        <end position="415"/>
    </location>
</feature>
<dbReference type="CDD" id="cd07992">
    <property type="entry name" value="LPLAT_AAK14816-like"/>
    <property type="match status" value="1"/>
</dbReference>
<gene>
    <name evidence="3" type="ORF">PHYBLDRAFT_135995</name>
</gene>
<dbReference type="RefSeq" id="XP_018286918.1">
    <property type="nucleotide sequence ID" value="XM_018429759.1"/>
</dbReference>
<dbReference type="GO" id="GO:0004366">
    <property type="term" value="F:glycerol-3-phosphate O-acyltransferase activity"/>
    <property type="evidence" value="ECO:0007669"/>
    <property type="project" value="TreeGrafter"/>
</dbReference>
<dbReference type="PANTHER" id="PTHR31605:SF0">
    <property type="entry name" value="GLYCEROL-3-PHOSPHATE O-ACYLTRANSFERASE 1"/>
    <property type="match status" value="1"/>
</dbReference>
<keyword evidence="4" id="KW-1185">Reference proteome</keyword>
<name>A0A167KTY7_PHYB8</name>
<dbReference type="PANTHER" id="PTHR31605">
    <property type="entry name" value="GLYCEROL-3-PHOSPHATE O-ACYLTRANSFERASE 1"/>
    <property type="match status" value="1"/>
</dbReference>
<reference evidence="4" key="1">
    <citation type="submission" date="2015-06" db="EMBL/GenBank/DDBJ databases">
        <title>Expansion of signal transduction pathways in fungi by whole-genome duplication.</title>
        <authorList>
            <consortium name="DOE Joint Genome Institute"/>
            <person name="Corrochano L.M."/>
            <person name="Kuo A."/>
            <person name="Marcet-Houben M."/>
            <person name="Polaino S."/>
            <person name="Salamov A."/>
            <person name="Villalobos J.M."/>
            <person name="Alvarez M.I."/>
            <person name="Avalos J."/>
            <person name="Benito E.P."/>
            <person name="Benoit I."/>
            <person name="Burger G."/>
            <person name="Camino L.P."/>
            <person name="Canovas D."/>
            <person name="Cerda-Olmedo E."/>
            <person name="Cheng J.-F."/>
            <person name="Dominguez A."/>
            <person name="Elias M."/>
            <person name="Eslava A.P."/>
            <person name="Glaser F."/>
            <person name="Grimwood J."/>
            <person name="Gutierrez G."/>
            <person name="Heitman J."/>
            <person name="Henrissat B."/>
            <person name="Iturriaga E.A."/>
            <person name="Lang B.F."/>
            <person name="Lavin J.L."/>
            <person name="Lee S."/>
            <person name="Li W."/>
            <person name="Lindquist E."/>
            <person name="Lopez-Garcia S."/>
            <person name="Luque E.M."/>
            <person name="Marcos A.T."/>
            <person name="Martin J."/>
            <person name="McCluskey K."/>
            <person name="Medina H.R."/>
            <person name="Miralles-Duran A."/>
            <person name="Miyazaki A."/>
            <person name="Munoz-Torres E."/>
            <person name="Oguiza J.A."/>
            <person name="Ohm R."/>
            <person name="Olmedo M."/>
            <person name="Orejas M."/>
            <person name="Ortiz-Castellanos L."/>
            <person name="Pisabarro A.G."/>
            <person name="Rodriguez-Romero J."/>
            <person name="Ruiz-Herrera J."/>
            <person name="Ruiz-Vazquez R."/>
            <person name="Sanz C."/>
            <person name="Schackwitz W."/>
            <person name="Schmutz J."/>
            <person name="Shahriari M."/>
            <person name="Shelest E."/>
            <person name="Silva-Franco F."/>
            <person name="Soanes D."/>
            <person name="Syed K."/>
            <person name="Tagua V.G."/>
            <person name="Talbot N.J."/>
            <person name="Thon M."/>
            <person name="De vries R.P."/>
            <person name="Wiebenga A."/>
            <person name="Yadav J.S."/>
            <person name="Braun E.L."/>
            <person name="Baker S."/>
            <person name="Garre V."/>
            <person name="Horwitz B."/>
            <person name="Torres-Martinez S."/>
            <person name="Idnurm A."/>
            <person name="Herrera-Estrella A."/>
            <person name="Gabaldon T."/>
            <person name="Grigoriev I.V."/>
        </authorList>
    </citation>
    <scope>NUCLEOTIDE SEQUENCE [LARGE SCALE GENOMIC DNA]</scope>
    <source>
        <strain evidence="4">NRRL 1555(-)</strain>
    </source>
</reference>
<evidence type="ECO:0000256" key="1">
    <source>
        <dbReference type="SAM" id="Phobius"/>
    </source>
</evidence>
<dbReference type="GO" id="GO:0016287">
    <property type="term" value="F:glycerone-phosphate O-acyltransferase activity"/>
    <property type="evidence" value="ECO:0007669"/>
    <property type="project" value="TreeGrafter"/>
</dbReference>
<dbReference type="InterPro" id="IPR052744">
    <property type="entry name" value="GPAT/DAPAT"/>
</dbReference>
<feature type="transmembrane region" description="Helical" evidence="1">
    <location>
        <begin position="470"/>
        <end position="492"/>
    </location>
</feature>
<dbReference type="InterPro" id="IPR002123">
    <property type="entry name" value="Plipid/glycerol_acylTrfase"/>
</dbReference>
<accession>A0A167KTY7</accession>
<dbReference type="SUPFAM" id="SSF69593">
    <property type="entry name" value="Glycerol-3-phosphate (1)-acyltransferase"/>
    <property type="match status" value="2"/>
</dbReference>
<dbReference type="GO" id="GO:0008654">
    <property type="term" value="P:phospholipid biosynthetic process"/>
    <property type="evidence" value="ECO:0007669"/>
    <property type="project" value="TreeGrafter"/>
</dbReference>
<keyword evidence="1" id="KW-0472">Membrane</keyword>
<dbReference type="InParanoid" id="A0A167KTY7"/>
<feature type="domain" description="Phospholipid/glycerol acyltransferase" evidence="2">
    <location>
        <begin position="39"/>
        <end position="239"/>
    </location>
</feature>
<organism evidence="3 4">
    <name type="scientific">Phycomyces blakesleeanus (strain ATCC 8743b / DSM 1359 / FGSC 10004 / NBRC 33097 / NRRL 1555)</name>
    <dbReference type="NCBI Taxonomy" id="763407"/>
    <lineage>
        <taxon>Eukaryota</taxon>
        <taxon>Fungi</taxon>
        <taxon>Fungi incertae sedis</taxon>
        <taxon>Mucoromycota</taxon>
        <taxon>Mucoromycotina</taxon>
        <taxon>Mucoromycetes</taxon>
        <taxon>Mucorales</taxon>
        <taxon>Phycomycetaceae</taxon>
        <taxon>Phycomyces</taxon>
    </lineage>
</organism>
<keyword evidence="1" id="KW-0812">Transmembrane</keyword>
<dbReference type="Pfam" id="PF01553">
    <property type="entry name" value="Acyltransferase"/>
    <property type="match status" value="1"/>
</dbReference>
<feature type="transmembrane region" description="Helical" evidence="1">
    <location>
        <begin position="436"/>
        <end position="464"/>
    </location>
</feature>
<evidence type="ECO:0000259" key="2">
    <source>
        <dbReference type="SMART" id="SM00563"/>
    </source>
</evidence>
<dbReference type="STRING" id="763407.A0A167KTY7"/>
<proteinExistence type="predicted"/>
<evidence type="ECO:0000313" key="3">
    <source>
        <dbReference type="EMBL" id="OAD68878.1"/>
    </source>
</evidence>
<dbReference type="AlphaFoldDB" id="A0A167KTY7"/>
<sequence>MEFDSYQGVKAAFKVITTIFFREIKVSGVHQVPKDDPCIFIVAPHANQFLDPGMVIISNPRQFAPLMAKSSFKRKIIGAGARALHAIPVIRPQDLAVKGDGTLTANGTQRITGTNTSFTQQVHFRDLLSISKTIKLEVSEVVSDTELKLKAPLNEEAIEILKKGAQFKVIPHIDQGVLFEKVHDRLEEGKCIVIFPEGGSHDRSEMLPIKAGFAIMALGAMAEKEGLDVKIVPVGLNYFHPHRFRSRAVVSYGAPITIDPELVQKYKQGGLAKREAIATLIGAGYDGLKSVTVNAPSYDTLLIIAAARRLYKPVAHHKLRIDQVVELNRRFLLGYKHFENDPRLVEIADKVKAYNNTLKYFGLRDHQVERTSTPTISAAGLLTKRILMLLLLSVVGFPALLVNSPIVLVSSIISAKKQKEALAGSSVKIAARDVLATWKVLVVLVVAPTLYGFYSLLLFAYLYYKTNQTLASSIGFSIAFWLIQPFLQYAGVRLLESGLDMYKSLSPLIMSINNPDAAAHLRTMRDQLSDHITNFVNENGPSVFEDFDSHRFDSLAPKEKDASWRKRVLFDMRNIKSGVIKTWFDDRSLFNFSGHSDESEEETA</sequence>
<dbReference type="OrthoDB" id="2427554at2759"/>
<dbReference type="Proteomes" id="UP000077315">
    <property type="component" value="Unassembled WGS sequence"/>
</dbReference>